<dbReference type="SUPFAM" id="SSF48695">
    <property type="entry name" value="Multiheme cytochromes"/>
    <property type="match status" value="1"/>
</dbReference>
<dbReference type="Proteomes" id="UP000648984">
    <property type="component" value="Unassembled WGS sequence"/>
</dbReference>
<keyword evidence="6" id="KW-1185">Reference proteome</keyword>
<organism evidence="5 6">
    <name type="scientific">Aromatoleum diolicum</name>
    <dbReference type="NCBI Taxonomy" id="75796"/>
    <lineage>
        <taxon>Bacteria</taxon>
        <taxon>Pseudomonadati</taxon>
        <taxon>Pseudomonadota</taxon>
        <taxon>Betaproteobacteria</taxon>
        <taxon>Rhodocyclales</taxon>
        <taxon>Rhodocyclaceae</taxon>
        <taxon>Aromatoleum</taxon>
    </lineage>
</organism>
<feature type="chain" id="PRO_5045146277" evidence="2">
    <location>
        <begin position="30"/>
        <end position="321"/>
    </location>
</feature>
<evidence type="ECO:0000256" key="2">
    <source>
        <dbReference type="SAM" id="SignalP"/>
    </source>
</evidence>
<feature type="domain" description="Cytochrome c-type protein NrfB-like" evidence="4">
    <location>
        <begin position="81"/>
        <end position="161"/>
    </location>
</feature>
<feature type="domain" description="Doubled CXXCH motif" evidence="3">
    <location>
        <begin position="235"/>
        <end position="271"/>
    </location>
</feature>
<dbReference type="InterPro" id="IPR020015">
    <property type="entry name" value="Decahaem_cyt-c_DmsE"/>
</dbReference>
<dbReference type="PANTHER" id="PTHR35038:SF6">
    <property type="entry name" value="SURFACE LOCALIZED DECAHEME CYTOCHROME C LIPOPROTEIN"/>
    <property type="match status" value="1"/>
</dbReference>
<dbReference type="InterPro" id="IPR053875">
    <property type="entry name" value="Cytochrom_c_NrfB-like_dom"/>
</dbReference>
<evidence type="ECO:0000313" key="5">
    <source>
        <dbReference type="EMBL" id="NMG76818.1"/>
    </source>
</evidence>
<dbReference type="Gene3D" id="3.90.10.10">
    <property type="entry name" value="Cytochrome C3"/>
    <property type="match status" value="1"/>
</dbReference>
<feature type="signal peptide" evidence="2">
    <location>
        <begin position="1"/>
        <end position="29"/>
    </location>
</feature>
<keyword evidence="1 2" id="KW-0732">Signal</keyword>
<dbReference type="PANTHER" id="PTHR35038">
    <property type="entry name" value="DISSIMILATORY SULFITE REDUCTASE SIRA"/>
    <property type="match status" value="1"/>
</dbReference>
<sequence length="321" mass="34841">MRKKPSGIRKWMLAALAGAALLGGAQAWAATESGEASKRKDVVQVGDAVCTRCHDEGEAKPILSIGKTPHGTMADKKAGTCTSCHGASPTHINKPSDVTERPEPGINFGKSSSTPIAERNQACLNCHQGGARMHWQSGPHAAADMECASCHRIHSQEDPVRDRATQPEVCFSCHKEQRALVNRQSHHPIKEGTVICADCHNPHGSAGPKLMARDSVVQTCYTCHMEKRGPFIRTHQPVTEDCTICHNPHGSNIDNLLKSRPPFLCQQCHEPSTHQGNIASTTFPANTTNNNTLARGCLNCHTQIHGTNNPLNVGNERTFRR</sequence>
<dbReference type="NCBIfam" id="TIGR03508">
    <property type="entry name" value="decahem_SO"/>
    <property type="match status" value="1"/>
</dbReference>
<evidence type="ECO:0000256" key="1">
    <source>
        <dbReference type="ARBA" id="ARBA00022729"/>
    </source>
</evidence>
<comment type="caution">
    <text evidence="5">The sequence shown here is derived from an EMBL/GenBank/DDBJ whole genome shotgun (WGS) entry which is preliminary data.</text>
</comment>
<dbReference type="InterPro" id="IPR036280">
    <property type="entry name" value="Multihaem_cyt_sf"/>
</dbReference>
<evidence type="ECO:0000259" key="4">
    <source>
        <dbReference type="Pfam" id="PF22678"/>
    </source>
</evidence>
<name>A0ABX1QEU3_9RHOO</name>
<dbReference type="NCBIfam" id="TIGR01905">
    <property type="entry name" value="paired_CXXCH_1"/>
    <property type="match status" value="3"/>
</dbReference>
<protein>
    <submittedName>
        <fullName evidence="5">DmsE family decaheme c-type cytochrome</fullName>
    </submittedName>
</protein>
<dbReference type="Pfam" id="PF09699">
    <property type="entry name" value="Paired_CXXCH_1"/>
    <property type="match status" value="2"/>
</dbReference>
<gene>
    <name evidence="5" type="ORF">GPA25_18860</name>
</gene>
<proteinExistence type="predicted"/>
<dbReference type="RefSeq" id="WP_169261956.1">
    <property type="nucleotide sequence ID" value="NZ_WTVQ01000041.1"/>
</dbReference>
<dbReference type="EMBL" id="WTVQ01000041">
    <property type="protein sequence ID" value="NMG76818.1"/>
    <property type="molecule type" value="Genomic_DNA"/>
</dbReference>
<feature type="domain" description="Doubled CXXCH motif" evidence="3">
    <location>
        <begin position="186"/>
        <end position="228"/>
    </location>
</feature>
<reference evidence="5 6" key="1">
    <citation type="submission" date="2019-12" db="EMBL/GenBank/DDBJ databases">
        <title>Comparative genomics gives insights into the taxonomy of the Azoarcus-Aromatoleum group and reveals separate origins of nif in the plant-associated Azoarcus and non-plant-associated Aromatoleum sub-groups.</title>
        <authorList>
            <person name="Lafos M."/>
            <person name="Maluk M."/>
            <person name="Batista M."/>
            <person name="Junghare M."/>
            <person name="Carmona M."/>
            <person name="Faoro H."/>
            <person name="Cruz L.M."/>
            <person name="Battistoni F."/>
            <person name="De Souza E."/>
            <person name="Pedrosa F."/>
            <person name="Chen W.-M."/>
            <person name="Poole P.S."/>
            <person name="Dixon R.A."/>
            <person name="James E.K."/>
        </authorList>
    </citation>
    <scope>NUCLEOTIDE SEQUENCE [LARGE SCALE GENOMIC DNA]</scope>
    <source>
        <strain evidence="5 6">22Lin</strain>
    </source>
</reference>
<evidence type="ECO:0000313" key="6">
    <source>
        <dbReference type="Proteomes" id="UP000648984"/>
    </source>
</evidence>
<dbReference type="Pfam" id="PF22678">
    <property type="entry name" value="Cytochrom_c_NrfB-like"/>
    <property type="match status" value="1"/>
</dbReference>
<evidence type="ECO:0000259" key="3">
    <source>
        <dbReference type="Pfam" id="PF09699"/>
    </source>
</evidence>
<dbReference type="Gene3D" id="1.10.287.3080">
    <property type="match status" value="3"/>
</dbReference>
<dbReference type="InterPro" id="IPR010177">
    <property type="entry name" value="Paired_CXXCH_1"/>
</dbReference>
<dbReference type="InterPro" id="IPR051829">
    <property type="entry name" value="Multiheme_Cytochr_ET"/>
</dbReference>
<accession>A0ABX1QEU3</accession>